<accession>A0AAV1I8L8</accession>
<organism evidence="1 2">
    <name type="scientific">Coccomyxa viridis</name>
    <dbReference type="NCBI Taxonomy" id="1274662"/>
    <lineage>
        <taxon>Eukaryota</taxon>
        <taxon>Viridiplantae</taxon>
        <taxon>Chlorophyta</taxon>
        <taxon>core chlorophytes</taxon>
        <taxon>Trebouxiophyceae</taxon>
        <taxon>Trebouxiophyceae incertae sedis</taxon>
        <taxon>Coccomyxaceae</taxon>
        <taxon>Coccomyxa</taxon>
    </lineage>
</organism>
<dbReference type="EMBL" id="CAUYUE010000008">
    <property type="protein sequence ID" value="CAK0783422.1"/>
    <property type="molecule type" value="Genomic_DNA"/>
</dbReference>
<dbReference type="AlphaFoldDB" id="A0AAV1I8L8"/>
<protein>
    <submittedName>
        <fullName evidence="1">Uncharacterized protein</fullName>
    </submittedName>
</protein>
<comment type="caution">
    <text evidence="1">The sequence shown here is derived from an EMBL/GenBank/DDBJ whole genome shotgun (WGS) entry which is preliminary data.</text>
</comment>
<evidence type="ECO:0000313" key="1">
    <source>
        <dbReference type="EMBL" id="CAK0783422.1"/>
    </source>
</evidence>
<dbReference type="Proteomes" id="UP001314263">
    <property type="component" value="Unassembled WGS sequence"/>
</dbReference>
<proteinExistence type="predicted"/>
<gene>
    <name evidence="1" type="ORF">CVIRNUC_006621</name>
</gene>
<keyword evidence="2" id="KW-1185">Reference proteome</keyword>
<name>A0AAV1I8L8_9CHLO</name>
<evidence type="ECO:0000313" key="2">
    <source>
        <dbReference type="Proteomes" id="UP001314263"/>
    </source>
</evidence>
<reference evidence="1 2" key="1">
    <citation type="submission" date="2023-10" db="EMBL/GenBank/DDBJ databases">
        <authorList>
            <person name="Maclean D."/>
            <person name="Macfadyen A."/>
        </authorList>
    </citation>
    <scope>NUCLEOTIDE SEQUENCE [LARGE SCALE GENOMIC DNA]</scope>
</reference>
<sequence>MRLQLIVTTRSSGQWIGASMDYMYRLDISKGVTVLSLMMEPAVHAAATACSGTSFTNICPGRKGKTVPEYMLDTLLCTAHESRMILETSAAAAVTETETERVPVLRQVSVAQRSSAHPS</sequence>